<feature type="binding site" evidence="3">
    <location>
        <position position="103"/>
    </location>
    <ligand>
        <name>carboxy-S-adenosyl-L-methionine</name>
        <dbReference type="ChEBI" id="CHEBI:134278"/>
    </ligand>
</feature>
<dbReference type="GO" id="GO:0002098">
    <property type="term" value="P:tRNA wobble uridine modification"/>
    <property type="evidence" value="ECO:0007669"/>
    <property type="project" value="InterPro"/>
</dbReference>
<feature type="binding site" evidence="3">
    <location>
        <begin position="150"/>
        <end position="152"/>
    </location>
    <ligand>
        <name>carboxy-S-adenosyl-L-methionine</name>
        <dbReference type="ChEBI" id="CHEBI:134278"/>
    </ligand>
</feature>
<keyword evidence="1 3" id="KW-0808">Transferase</keyword>
<dbReference type="InterPro" id="IPR027555">
    <property type="entry name" value="Mo5U34_MeTrfas-like"/>
</dbReference>
<comment type="similarity">
    <text evidence="3">Belongs to the class I-like SAM-binding methyltransferase superfamily. CmoB family.</text>
</comment>
<evidence type="ECO:0000313" key="5">
    <source>
        <dbReference type="Proteomes" id="UP001108027"/>
    </source>
</evidence>
<dbReference type="AlphaFoldDB" id="A0A9Q3URM1"/>
<accession>A0A9Q3URM1</accession>
<comment type="catalytic activity">
    <reaction evidence="3">
        <text>carboxy-S-adenosyl-L-methionine + 5-hydroxyuridine(34) in tRNA = 5-carboxymethoxyuridine(34) in tRNA + S-adenosyl-L-homocysteine + H(+)</text>
        <dbReference type="Rhea" id="RHEA:52848"/>
        <dbReference type="Rhea" id="RHEA-COMP:13381"/>
        <dbReference type="Rhea" id="RHEA-COMP:13383"/>
        <dbReference type="ChEBI" id="CHEBI:15378"/>
        <dbReference type="ChEBI" id="CHEBI:57856"/>
        <dbReference type="ChEBI" id="CHEBI:134278"/>
        <dbReference type="ChEBI" id="CHEBI:136877"/>
        <dbReference type="ChEBI" id="CHEBI:136879"/>
    </reaction>
</comment>
<dbReference type="InterPro" id="IPR010017">
    <property type="entry name" value="CmoB"/>
</dbReference>
<reference evidence="4" key="1">
    <citation type="submission" date="2021-10" db="EMBL/GenBank/DDBJ databases">
        <title>The diversity and Nitrogen Metabolism of Culturable Nitrate-Utilizing Bacteria Within the Oxygen Minimum Zone of the Changjiang (Yangtze River)Estuary.</title>
        <authorList>
            <person name="Zhang D."/>
            <person name="Zheng J."/>
            <person name="Liu S."/>
            <person name="He W."/>
        </authorList>
    </citation>
    <scope>NUCLEOTIDE SEQUENCE</scope>
    <source>
        <strain evidence="4">FXH-223</strain>
    </source>
</reference>
<proteinExistence type="inferred from homology"/>
<dbReference type="Pfam" id="PF08003">
    <property type="entry name" value="Methyltransf_9"/>
    <property type="match status" value="1"/>
</dbReference>
<dbReference type="PANTHER" id="PTHR43464:SF95">
    <property type="entry name" value="TRNA U34 CARBOXYMETHYLTRANSFERASE"/>
    <property type="match status" value="1"/>
</dbReference>
<dbReference type="SUPFAM" id="SSF53335">
    <property type="entry name" value="S-adenosyl-L-methionine-dependent methyltransferases"/>
    <property type="match status" value="1"/>
</dbReference>
<evidence type="ECO:0000256" key="3">
    <source>
        <dbReference type="HAMAP-Rule" id="MF_01590"/>
    </source>
</evidence>
<feature type="binding site" evidence="3">
    <location>
        <position position="128"/>
    </location>
    <ligand>
        <name>carboxy-S-adenosyl-L-methionine</name>
        <dbReference type="ChEBI" id="CHEBI:134278"/>
    </ligand>
</feature>
<organism evidence="4 5">
    <name type="scientific">Alloalcanivorax marinus</name>
    <dbReference type="NCBI Taxonomy" id="1177169"/>
    <lineage>
        <taxon>Bacteria</taxon>
        <taxon>Pseudomonadati</taxon>
        <taxon>Pseudomonadota</taxon>
        <taxon>Gammaproteobacteria</taxon>
        <taxon>Oceanospirillales</taxon>
        <taxon>Alcanivoracaceae</taxon>
        <taxon>Alloalcanivorax</taxon>
    </lineage>
</organism>
<dbReference type="EMBL" id="JAJGNA010000035">
    <property type="protein sequence ID" value="MCC4310354.1"/>
    <property type="molecule type" value="Genomic_DNA"/>
</dbReference>
<evidence type="ECO:0000313" key="4">
    <source>
        <dbReference type="EMBL" id="MCC4310354.1"/>
    </source>
</evidence>
<gene>
    <name evidence="3 4" type="primary">cmoB</name>
    <name evidence="4" type="ORF">LL252_17445</name>
</gene>
<feature type="binding site" evidence="3">
    <location>
        <position position="313"/>
    </location>
    <ligand>
        <name>carboxy-S-adenosyl-L-methionine</name>
        <dbReference type="ChEBI" id="CHEBI:134278"/>
    </ligand>
</feature>
<comment type="caution">
    <text evidence="4">The sequence shown here is derived from an EMBL/GenBank/DDBJ whole genome shotgun (WGS) entry which is preliminary data.</text>
</comment>
<feature type="binding site" evidence="3">
    <location>
        <position position="108"/>
    </location>
    <ligand>
        <name>carboxy-S-adenosyl-L-methionine</name>
        <dbReference type="ChEBI" id="CHEBI:134278"/>
    </ligand>
</feature>
<comment type="subunit">
    <text evidence="3">Homotetramer.</text>
</comment>
<feature type="binding site" evidence="3">
    <location>
        <position position="198"/>
    </location>
    <ligand>
        <name>carboxy-S-adenosyl-L-methionine</name>
        <dbReference type="ChEBI" id="CHEBI:134278"/>
    </ligand>
</feature>
<dbReference type="NCBIfam" id="NF011650">
    <property type="entry name" value="PRK15068.1"/>
    <property type="match status" value="1"/>
</dbReference>
<feature type="binding site" evidence="3">
    <location>
        <begin position="178"/>
        <end position="179"/>
    </location>
    <ligand>
        <name>carboxy-S-adenosyl-L-methionine</name>
        <dbReference type="ChEBI" id="CHEBI:134278"/>
    </ligand>
</feature>
<dbReference type="GO" id="GO:0016765">
    <property type="term" value="F:transferase activity, transferring alkyl or aryl (other than methyl) groups"/>
    <property type="evidence" value="ECO:0007669"/>
    <property type="project" value="UniProtKB-UniRule"/>
</dbReference>
<dbReference type="RefSeq" id="WP_228235002.1">
    <property type="nucleotide sequence ID" value="NZ_JAJGNA010000035.1"/>
</dbReference>
<evidence type="ECO:0000256" key="1">
    <source>
        <dbReference type="ARBA" id="ARBA00022679"/>
    </source>
</evidence>
<dbReference type="GO" id="GO:0008168">
    <property type="term" value="F:methyltransferase activity"/>
    <property type="evidence" value="ECO:0007669"/>
    <property type="project" value="TreeGrafter"/>
</dbReference>
<comment type="function">
    <text evidence="3">Catalyzes carboxymethyl transfer from carboxy-S-adenosyl-L-methionine (Cx-SAM) to 5-hydroxyuridine (ho5U) to form 5-carboxymethoxyuridine (cmo5U) at position 34 in tRNAs.</text>
</comment>
<dbReference type="CDD" id="cd02440">
    <property type="entry name" value="AdoMet_MTases"/>
    <property type="match status" value="1"/>
</dbReference>
<dbReference type="EC" id="2.5.1.-" evidence="3"/>
<keyword evidence="2 3" id="KW-0819">tRNA processing</keyword>
<dbReference type="HAMAP" id="MF_01590">
    <property type="entry name" value="tRNA_carboxymethyltr_CmoB"/>
    <property type="match status" value="1"/>
</dbReference>
<dbReference type="PANTHER" id="PTHR43464">
    <property type="entry name" value="METHYLTRANSFERASE"/>
    <property type="match status" value="1"/>
</dbReference>
<dbReference type="InterPro" id="IPR029063">
    <property type="entry name" value="SAM-dependent_MTases_sf"/>
</dbReference>
<dbReference type="Proteomes" id="UP001108027">
    <property type="component" value="Unassembled WGS sequence"/>
</dbReference>
<feature type="binding site" evidence="3">
    <location>
        <position position="89"/>
    </location>
    <ligand>
        <name>carboxy-S-adenosyl-L-methionine</name>
        <dbReference type="ChEBI" id="CHEBI:134278"/>
    </ligand>
</feature>
<feature type="binding site" evidence="3">
    <location>
        <position position="194"/>
    </location>
    <ligand>
        <name>carboxy-S-adenosyl-L-methionine</name>
        <dbReference type="ChEBI" id="CHEBI:134278"/>
    </ligand>
</feature>
<name>A0A9Q3URM1_9GAMM</name>
<evidence type="ECO:0000256" key="2">
    <source>
        <dbReference type="ARBA" id="ARBA00022694"/>
    </source>
</evidence>
<dbReference type="Gene3D" id="3.40.50.150">
    <property type="entry name" value="Vaccinia Virus protein VP39"/>
    <property type="match status" value="1"/>
</dbReference>
<keyword evidence="5" id="KW-1185">Reference proteome</keyword>
<protein>
    <recommendedName>
        <fullName evidence="3">tRNA U34 carboxymethyltransferase</fullName>
        <ecNumber evidence="3">2.5.1.-</ecNumber>
    </recommendedName>
</protein>
<dbReference type="NCBIfam" id="TIGR00452">
    <property type="entry name" value="tRNA 5-methoxyuridine(34)/uridine 5-oxyacetic acid(34) synthase CmoB"/>
    <property type="match status" value="1"/>
</dbReference>
<sequence>MLETYLDELKAGLAPLLGEHAAPVMTLSRERLLDKPHGDLPRWRAAVDALPAGPAPCHLDRDTLTVGAPGDADPEALRRALEGLMPWRKGPFEFFGLPVDTEWRSDWKWRRVAPHLSDLRGRRVLDVGCGSGYHGWRMLGAGADTVLGIDPTPLFLMQYLAVRRYAPAAPFWFAPLRMEELPADSRAFDTVFSMGVLYHRRSPLDHLMELAGALRPGGELVLETLVVEGDGHTVLMPEGRYAAMRNVFFLPSAAHLAVWLRRCGFEAVRCVDEGVTTTDEQRATEWMRFQSLPDFLDPHDPTRTREGHPAPRRAVLIARRP</sequence>